<dbReference type="PANTHER" id="PTHR22227">
    <property type="entry name" value="FAMILY WITH SEQUENCE SIMILARITY 122B ISOFORM X1"/>
    <property type="match status" value="1"/>
</dbReference>
<gene>
    <name evidence="3" type="primary">FAM122A</name>
    <name evidence="3" type="ORF">E2C01_011053</name>
</gene>
<dbReference type="Proteomes" id="UP000324222">
    <property type="component" value="Unassembled WGS sequence"/>
</dbReference>
<evidence type="ECO:0000313" key="3">
    <source>
        <dbReference type="EMBL" id="MPC18177.1"/>
    </source>
</evidence>
<evidence type="ECO:0000256" key="1">
    <source>
        <dbReference type="ARBA" id="ARBA00006725"/>
    </source>
</evidence>
<reference evidence="3 4" key="1">
    <citation type="submission" date="2019-05" db="EMBL/GenBank/DDBJ databases">
        <title>Another draft genome of Portunus trituberculatus and its Hox gene families provides insights of decapod evolution.</title>
        <authorList>
            <person name="Jeong J.-H."/>
            <person name="Song I."/>
            <person name="Kim S."/>
            <person name="Choi T."/>
            <person name="Kim D."/>
            <person name="Ryu S."/>
            <person name="Kim W."/>
        </authorList>
    </citation>
    <scope>NUCLEOTIDE SEQUENCE [LARGE SCALE GENOMIC DNA]</scope>
    <source>
        <tissue evidence="3">Muscle</tissue>
    </source>
</reference>
<dbReference type="EMBL" id="VSRR010000654">
    <property type="protein sequence ID" value="MPC18177.1"/>
    <property type="molecule type" value="Genomic_DNA"/>
</dbReference>
<comment type="similarity">
    <text evidence="1">Belongs to the FAM122 family.</text>
</comment>
<name>A0A5B7DAA0_PORTR</name>
<feature type="region of interest" description="Disordered" evidence="2">
    <location>
        <begin position="86"/>
        <end position="116"/>
    </location>
</feature>
<feature type="compositionally biased region" description="Polar residues" evidence="2">
    <location>
        <begin position="568"/>
        <end position="577"/>
    </location>
</feature>
<sequence>MKESAFTVNDWHDIVVVKSFSISTISGICLTYFNLKFCDFQKTLQNLITDTLQGNQCTQFSLIFQNVFVKGAESLATMDVDVSGASVSDSEGCGNGPSSGHMSGQGGVGSGSKLKRSSSAPMINQLVPQGPVSTPNISSISSREVLSEVPGSQHRVRRFSASFGPISPLSPGSTRGSGPLRVCQLREEEGMDVVNREAAHEKTVKSTLQITDCLSQSWEDITLTEDVGRPKSHSISSVSLATSASGPISVSSTITSIASSTVSGSAAPVHRDYADPLHLTIVPTVVPLGNSASPTRGVGRQCFSPALQQHVPNISFCPSPSPTKRTFTRRSLSPIALRPSPLGAGIKRKYDVEERCEPFLTPRKRASTCTPDRCIGGLLMTQAHSVGSLESTPSPAGPGSLGSVGTPDSVCSSGSPGLSAPPYSPASIAETAAPTPDPPPHLFKPVSPALNTDQTASFRNQEHGGRYGGQDPGDCFSSHDHTHHFRGRESRDHFVGQEHNDHYRSQEHSGPIVVQEHRDQFEAQQHRQAYDGQVKGADTSDGSSNDAMITEDVPASDLKSYQDMDLSESITQSPLNI</sequence>
<evidence type="ECO:0000256" key="2">
    <source>
        <dbReference type="SAM" id="MobiDB-lite"/>
    </source>
</evidence>
<dbReference type="OrthoDB" id="10036177at2759"/>
<feature type="compositionally biased region" description="Gly residues" evidence="2">
    <location>
        <begin position="93"/>
        <end position="110"/>
    </location>
</feature>
<dbReference type="PANTHER" id="PTHR22227:SF6">
    <property type="entry name" value="FAMILY WITH SEQUENCE SIMILARITY 122B ISOFORM X1"/>
    <property type="match status" value="1"/>
</dbReference>
<keyword evidence="4" id="KW-1185">Reference proteome</keyword>
<protein>
    <submittedName>
        <fullName evidence="3">Protein FAM122A</fullName>
    </submittedName>
</protein>
<comment type="caution">
    <text evidence="3">The sequence shown here is derived from an EMBL/GenBank/DDBJ whole genome shotgun (WGS) entry which is preliminary data.</text>
</comment>
<feature type="region of interest" description="Disordered" evidence="2">
    <location>
        <begin position="386"/>
        <end position="487"/>
    </location>
</feature>
<feature type="region of interest" description="Disordered" evidence="2">
    <location>
        <begin position="523"/>
        <end position="577"/>
    </location>
</feature>
<evidence type="ECO:0000313" key="4">
    <source>
        <dbReference type="Proteomes" id="UP000324222"/>
    </source>
</evidence>
<dbReference type="InterPro" id="IPR026716">
    <property type="entry name" value="PBIR1/2/3"/>
</dbReference>
<dbReference type="AlphaFoldDB" id="A0A5B7DAA0"/>
<proteinExistence type="inferred from homology"/>
<organism evidence="3 4">
    <name type="scientific">Portunus trituberculatus</name>
    <name type="common">Swimming crab</name>
    <name type="synonym">Neptunus trituberculatus</name>
    <dbReference type="NCBI Taxonomy" id="210409"/>
    <lineage>
        <taxon>Eukaryota</taxon>
        <taxon>Metazoa</taxon>
        <taxon>Ecdysozoa</taxon>
        <taxon>Arthropoda</taxon>
        <taxon>Crustacea</taxon>
        <taxon>Multicrustacea</taxon>
        <taxon>Malacostraca</taxon>
        <taxon>Eumalacostraca</taxon>
        <taxon>Eucarida</taxon>
        <taxon>Decapoda</taxon>
        <taxon>Pleocyemata</taxon>
        <taxon>Brachyura</taxon>
        <taxon>Eubrachyura</taxon>
        <taxon>Portunoidea</taxon>
        <taxon>Portunidae</taxon>
        <taxon>Portuninae</taxon>
        <taxon>Portunus</taxon>
    </lineage>
</organism>
<feature type="compositionally biased region" description="Polar residues" evidence="2">
    <location>
        <begin position="449"/>
        <end position="459"/>
    </location>
</feature>
<dbReference type="GO" id="GO:0004865">
    <property type="term" value="F:protein serine/threonine phosphatase inhibitor activity"/>
    <property type="evidence" value="ECO:0007669"/>
    <property type="project" value="InterPro"/>
</dbReference>
<accession>A0A5B7DAA0</accession>